<sequence>MSPVVPSVLPAPGAGAYLLGGGYVLFDLLAIAAELLFWHRLLVAMFDTAAWYWSGLWGVFSALDAACLPLGIFLLRRRRGV</sequence>
<feature type="transmembrane region" description="Helical" evidence="1">
    <location>
        <begin position="16"/>
        <end position="38"/>
    </location>
</feature>
<dbReference type="Proteomes" id="UP000298642">
    <property type="component" value="Chromosome"/>
</dbReference>
<keyword evidence="3" id="KW-1185">Reference proteome</keyword>
<dbReference type="RefSeq" id="WP_136890748.1">
    <property type="nucleotide sequence ID" value="NZ_CP034413.3"/>
</dbReference>
<keyword evidence="1" id="KW-0812">Transmembrane</keyword>
<evidence type="ECO:0000256" key="1">
    <source>
        <dbReference type="SAM" id="Phobius"/>
    </source>
</evidence>
<feature type="transmembrane region" description="Helical" evidence="1">
    <location>
        <begin position="50"/>
        <end position="75"/>
    </location>
</feature>
<accession>A0A4D7AFQ4</accession>
<reference evidence="3" key="1">
    <citation type="submission" date="2018-12" db="EMBL/GenBank/DDBJ databases">
        <title>Dusodibacter welbiota gen. nov., sp. nov., isolated from human faeces and emended description of the Oscillibacter genus.</title>
        <authorList>
            <person name="Le Roy T."/>
            <person name="Van der Smissen P."/>
            <person name="Delzenne N."/>
            <person name="Muccioli G."/>
            <person name="Collet J.F."/>
            <person name="Cani P.D."/>
        </authorList>
    </citation>
    <scope>NUCLEOTIDE SEQUENCE [LARGE SCALE GENOMIC DNA]</scope>
    <source>
        <strain evidence="3">J115</strain>
    </source>
</reference>
<keyword evidence="1" id="KW-0472">Membrane</keyword>
<dbReference type="EMBL" id="CP034413">
    <property type="protein sequence ID" value="QCI58244.1"/>
    <property type="molecule type" value="Genomic_DNA"/>
</dbReference>
<organism evidence="2 3">
    <name type="scientific">Dysosmobacter welbionis</name>
    <dbReference type="NCBI Taxonomy" id="2093857"/>
    <lineage>
        <taxon>Bacteria</taxon>
        <taxon>Bacillati</taxon>
        <taxon>Bacillota</taxon>
        <taxon>Clostridia</taxon>
        <taxon>Eubacteriales</taxon>
        <taxon>Oscillospiraceae</taxon>
        <taxon>Dysosmobacter</taxon>
    </lineage>
</organism>
<gene>
    <name evidence="2" type="ORF">EIO64_02550</name>
</gene>
<dbReference type="AlphaFoldDB" id="A0A4D7AFQ4"/>
<evidence type="ECO:0000313" key="2">
    <source>
        <dbReference type="EMBL" id="QCI58244.1"/>
    </source>
</evidence>
<proteinExistence type="predicted"/>
<protein>
    <submittedName>
        <fullName evidence="2">Uncharacterized protein</fullName>
    </submittedName>
</protein>
<name>A0A4D7AFQ4_9FIRM</name>
<dbReference type="KEGG" id="obj:EIO64_02550"/>
<evidence type="ECO:0000313" key="3">
    <source>
        <dbReference type="Proteomes" id="UP000298642"/>
    </source>
</evidence>
<keyword evidence="1" id="KW-1133">Transmembrane helix</keyword>